<evidence type="ECO:0000313" key="6">
    <source>
        <dbReference type="EMBL" id="EPS72561.1"/>
    </source>
</evidence>
<evidence type="ECO:0000256" key="2">
    <source>
        <dbReference type="ARBA" id="ARBA00022618"/>
    </source>
</evidence>
<gene>
    <name evidence="6" type="ORF">M569_02197</name>
</gene>
<sequence length="157" mass="18561">QPPVLSFLASFLERTIQKNEKKKKILQNEEEEEEETITVFHGLRPPSLTIRQYIHRIFKYSSCSPSCFVVAHIYLDRYVHRTRLRWNSLNIHRLLITSLVVAAKFMDDLFFKNSYYARVGGISTAELNELELKFLFAIDFRLFVSVQTFMNYCSLLK</sequence>
<feature type="non-terminal residue" evidence="6">
    <location>
        <position position="1"/>
    </location>
</feature>
<keyword evidence="4" id="KW-0131">Cell cycle</keyword>
<proteinExistence type="inferred from homology"/>
<protein>
    <recommendedName>
        <fullName evidence="8">Cyclin</fullName>
    </recommendedName>
</protein>
<reference evidence="6 7" key="1">
    <citation type="journal article" date="2013" name="BMC Genomics">
        <title>The miniature genome of a carnivorous plant Genlisea aurea contains a low number of genes and short non-coding sequences.</title>
        <authorList>
            <person name="Leushkin E.V."/>
            <person name="Sutormin R.A."/>
            <person name="Nabieva E.R."/>
            <person name="Penin A.A."/>
            <person name="Kondrashov A.S."/>
            <person name="Logacheva M.D."/>
        </authorList>
    </citation>
    <scope>NUCLEOTIDE SEQUENCE [LARGE SCALE GENOMIC DNA]</scope>
</reference>
<dbReference type="Pfam" id="PF08613">
    <property type="entry name" value="Cyclin"/>
    <property type="match status" value="1"/>
</dbReference>
<feature type="non-terminal residue" evidence="6">
    <location>
        <position position="157"/>
    </location>
</feature>
<evidence type="ECO:0000313" key="7">
    <source>
        <dbReference type="Proteomes" id="UP000015453"/>
    </source>
</evidence>
<evidence type="ECO:0000256" key="5">
    <source>
        <dbReference type="SAM" id="Coils"/>
    </source>
</evidence>
<dbReference type="PIRSF" id="PIRSF027110">
    <property type="entry name" value="PREG"/>
    <property type="match status" value="1"/>
</dbReference>
<keyword evidence="3" id="KW-0195">Cyclin</keyword>
<dbReference type="GO" id="GO:0019901">
    <property type="term" value="F:protein kinase binding"/>
    <property type="evidence" value="ECO:0007669"/>
    <property type="project" value="InterPro"/>
</dbReference>
<dbReference type="PANTHER" id="PTHR15615">
    <property type="match status" value="1"/>
</dbReference>
<keyword evidence="5" id="KW-0175">Coiled coil</keyword>
<dbReference type="Gene3D" id="1.10.472.10">
    <property type="entry name" value="Cyclin-like"/>
    <property type="match status" value="1"/>
</dbReference>
<dbReference type="AlphaFoldDB" id="S8D564"/>
<evidence type="ECO:0000256" key="1">
    <source>
        <dbReference type="ARBA" id="ARBA00007215"/>
    </source>
</evidence>
<dbReference type="PANTHER" id="PTHR15615:SF80">
    <property type="entry name" value="CYCLIN"/>
    <property type="match status" value="1"/>
</dbReference>
<evidence type="ECO:0008006" key="8">
    <source>
        <dbReference type="Google" id="ProtNLM"/>
    </source>
</evidence>
<dbReference type="InterPro" id="IPR013922">
    <property type="entry name" value="Cyclin_PHO80-like"/>
</dbReference>
<dbReference type="EMBL" id="AUSU01000788">
    <property type="protein sequence ID" value="EPS72561.1"/>
    <property type="molecule type" value="Genomic_DNA"/>
</dbReference>
<evidence type="ECO:0000256" key="4">
    <source>
        <dbReference type="ARBA" id="ARBA00023306"/>
    </source>
</evidence>
<dbReference type="SUPFAM" id="SSF47954">
    <property type="entry name" value="Cyclin-like"/>
    <property type="match status" value="1"/>
</dbReference>
<keyword evidence="7" id="KW-1185">Reference proteome</keyword>
<accession>S8D564</accession>
<evidence type="ECO:0000256" key="3">
    <source>
        <dbReference type="ARBA" id="ARBA00023127"/>
    </source>
</evidence>
<comment type="similarity">
    <text evidence="1">Belongs to the cyclin family. Cyclin U/P subfamily.</text>
</comment>
<keyword evidence="2" id="KW-0132">Cell division</keyword>
<feature type="coiled-coil region" evidence="5">
    <location>
        <begin position="9"/>
        <end position="36"/>
    </location>
</feature>
<dbReference type="InterPro" id="IPR036915">
    <property type="entry name" value="Cyclin-like_sf"/>
</dbReference>
<dbReference type="Proteomes" id="UP000015453">
    <property type="component" value="Unassembled WGS sequence"/>
</dbReference>
<dbReference type="OrthoDB" id="337735at2759"/>
<organism evidence="6 7">
    <name type="scientific">Genlisea aurea</name>
    <dbReference type="NCBI Taxonomy" id="192259"/>
    <lineage>
        <taxon>Eukaryota</taxon>
        <taxon>Viridiplantae</taxon>
        <taxon>Streptophyta</taxon>
        <taxon>Embryophyta</taxon>
        <taxon>Tracheophyta</taxon>
        <taxon>Spermatophyta</taxon>
        <taxon>Magnoliopsida</taxon>
        <taxon>eudicotyledons</taxon>
        <taxon>Gunneridae</taxon>
        <taxon>Pentapetalae</taxon>
        <taxon>asterids</taxon>
        <taxon>lamiids</taxon>
        <taxon>Lamiales</taxon>
        <taxon>Lentibulariaceae</taxon>
        <taxon>Genlisea</taxon>
    </lineage>
</organism>
<name>S8D564_9LAMI</name>
<dbReference type="GO" id="GO:0051301">
    <property type="term" value="P:cell division"/>
    <property type="evidence" value="ECO:0007669"/>
    <property type="project" value="UniProtKB-KW"/>
</dbReference>
<dbReference type="InterPro" id="IPR012389">
    <property type="entry name" value="Cyclin_P/U"/>
</dbReference>
<comment type="caution">
    <text evidence="6">The sequence shown here is derived from an EMBL/GenBank/DDBJ whole genome shotgun (WGS) entry which is preliminary data.</text>
</comment>